<reference evidence="4" key="1">
    <citation type="journal article" date="2019" name="Int. J. Syst. Evol. Microbiol.">
        <title>The Global Catalogue of Microorganisms (GCM) 10K type strain sequencing project: providing services to taxonomists for standard genome sequencing and annotation.</title>
        <authorList>
            <consortium name="The Broad Institute Genomics Platform"/>
            <consortium name="The Broad Institute Genome Sequencing Center for Infectious Disease"/>
            <person name="Wu L."/>
            <person name="Ma J."/>
        </authorList>
    </citation>
    <scope>NUCLEOTIDE SEQUENCE [LARGE SCALE GENOMIC DNA]</scope>
    <source>
        <strain evidence="4">CCUG 54523</strain>
    </source>
</reference>
<evidence type="ECO:0000256" key="1">
    <source>
        <dbReference type="ARBA" id="ARBA00023277"/>
    </source>
</evidence>
<dbReference type="RefSeq" id="WP_204980760.1">
    <property type="nucleotide sequence ID" value="NZ_JBHTII010000001.1"/>
</dbReference>
<dbReference type="Pfam" id="PF01261">
    <property type="entry name" value="AP_endonuc_2"/>
    <property type="match status" value="1"/>
</dbReference>
<keyword evidence="1" id="KW-0119">Carbohydrate metabolism</keyword>
<dbReference type="Proteomes" id="UP001597055">
    <property type="component" value="Unassembled WGS sequence"/>
</dbReference>
<dbReference type="InterPro" id="IPR050312">
    <property type="entry name" value="IolE/XylAMocC-like"/>
</dbReference>
<keyword evidence="4" id="KW-1185">Reference proteome</keyword>
<dbReference type="SUPFAM" id="SSF51658">
    <property type="entry name" value="Xylose isomerase-like"/>
    <property type="match status" value="1"/>
</dbReference>
<dbReference type="GO" id="GO:0016853">
    <property type="term" value="F:isomerase activity"/>
    <property type="evidence" value="ECO:0007669"/>
    <property type="project" value="UniProtKB-KW"/>
</dbReference>
<dbReference type="InterPro" id="IPR036237">
    <property type="entry name" value="Xyl_isomerase-like_sf"/>
</dbReference>
<dbReference type="PANTHER" id="PTHR12110">
    <property type="entry name" value="HYDROXYPYRUVATE ISOMERASE"/>
    <property type="match status" value="1"/>
</dbReference>
<evidence type="ECO:0000259" key="2">
    <source>
        <dbReference type="Pfam" id="PF01261"/>
    </source>
</evidence>
<evidence type="ECO:0000313" key="4">
    <source>
        <dbReference type="Proteomes" id="UP001597055"/>
    </source>
</evidence>
<gene>
    <name evidence="3" type="ORF">ACFQ0P_04405</name>
</gene>
<name>A0ABW3AG27_9MICO</name>
<dbReference type="EMBL" id="JBHTII010000001">
    <property type="protein sequence ID" value="MFD0789628.1"/>
    <property type="molecule type" value="Genomic_DNA"/>
</dbReference>
<keyword evidence="3" id="KW-0413">Isomerase</keyword>
<comment type="caution">
    <text evidence="3">The sequence shown here is derived from an EMBL/GenBank/DDBJ whole genome shotgun (WGS) entry which is preliminary data.</text>
</comment>
<evidence type="ECO:0000313" key="3">
    <source>
        <dbReference type="EMBL" id="MFD0789628.1"/>
    </source>
</evidence>
<dbReference type="PANTHER" id="PTHR12110:SF41">
    <property type="entry name" value="INOSOSE DEHYDRATASE"/>
    <property type="match status" value="1"/>
</dbReference>
<dbReference type="InterPro" id="IPR013022">
    <property type="entry name" value="Xyl_isomerase-like_TIM-brl"/>
</dbReference>
<feature type="domain" description="Xylose isomerase-like TIM barrel" evidence="2">
    <location>
        <begin position="40"/>
        <end position="286"/>
    </location>
</feature>
<accession>A0ABW3AG27</accession>
<dbReference type="Gene3D" id="3.20.20.150">
    <property type="entry name" value="Divalent-metal-dependent TIM barrel enzymes"/>
    <property type="match status" value="1"/>
</dbReference>
<sequence length="325" mass="35176">MRTAEDWPIAAAMLSMGDASPADDGAGTSLRRWREDLIEVRGAGFDLVDLTDSWVPYGDLSPEQLRGLKECLSEAGLAAASMSAIRRSVTDPDAGADHLAYLHRCIDAAAELGASVISVGLHRALTDEQRNRLWFWTATGHVDDVDDPDAWSLAAARFRELGEHAGASGLLLSLELYEDTYLGTAASAVRLVEEIGLDAVGLNPDIGNLIRLSRPVEDWRDLIEQTAPYANFWHVKNYARYESPGDGIYAAVPAYLESGVIDYRACAKTMARAGFDGVVCVEHYGGDGLSMSAANRDYLRTRVLPAAGPVSAASRVRQPNPREGR</sequence>
<proteinExistence type="predicted"/>
<protein>
    <submittedName>
        <fullName evidence="3">Sugar phosphate isomerase/epimerase family protein</fullName>
    </submittedName>
</protein>
<organism evidence="3 4">
    <name type="scientific">Microbacterium insulae</name>
    <dbReference type="NCBI Taxonomy" id="483014"/>
    <lineage>
        <taxon>Bacteria</taxon>
        <taxon>Bacillati</taxon>
        <taxon>Actinomycetota</taxon>
        <taxon>Actinomycetes</taxon>
        <taxon>Micrococcales</taxon>
        <taxon>Microbacteriaceae</taxon>
        <taxon>Microbacterium</taxon>
    </lineage>
</organism>